<evidence type="ECO:0000313" key="1">
    <source>
        <dbReference type="EMBL" id="DAD81222.1"/>
    </source>
</evidence>
<sequence length="188" mass="21870">MSGLFDDVHASSAWEVLNEFTEIPVERILLQRVKEEKSFLDIRLSVGVCKEFYQNKIDSFILASSDSDYWGLIPTLEEARFLVLVEEEKVSGAIRHTLEDAGITYCYLDDFCTGNSNQIKERALLKELRQRLEEEVNFNIQDILREVYEVTRADMAAGEKDQFYARYIKPMHIEIDQDGEVYLRLGEK</sequence>
<protein>
    <submittedName>
        <fullName evidence="1">LabA-like protein</fullName>
    </submittedName>
</protein>
<reference evidence="1" key="1">
    <citation type="journal article" date="2021" name="Proc. Natl. Acad. Sci. U.S.A.">
        <title>A Catalog of Tens of Thousands of Viruses from Human Metagenomes Reveals Hidden Associations with Chronic Diseases.</title>
        <authorList>
            <person name="Tisza M.J."/>
            <person name="Buck C.B."/>
        </authorList>
    </citation>
    <scope>NUCLEOTIDE SEQUENCE</scope>
    <source>
        <strain evidence="1">CtrsQ3</strain>
    </source>
</reference>
<organism evidence="1">
    <name type="scientific">Phage sp. ctrsQ3</name>
    <dbReference type="NCBI Taxonomy" id="2826752"/>
    <lineage>
        <taxon>Viruses</taxon>
    </lineage>
</organism>
<dbReference type="EMBL" id="BK014897">
    <property type="protein sequence ID" value="DAD81222.1"/>
    <property type="molecule type" value="Genomic_DNA"/>
</dbReference>
<name>A0A8S5MG45_9VIRU</name>
<accession>A0A8S5MG45</accession>
<proteinExistence type="predicted"/>
<dbReference type="Gene3D" id="3.40.50.1010">
    <property type="entry name" value="5'-nuclease"/>
    <property type="match status" value="1"/>
</dbReference>